<evidence type="ECO:0000256" key="1">
    <source>
        <dbReference type="ARBA" id="ARBA00022679"/>
    </source>
</evidence>
<dbReference type="PANTHER" id="PTHR10605">
    <property type="entry name" value="HEPARAN SULFATE SULFOTRANSFERASE"/>
    <property type="match status" value="1"/>
</dbReference>
<dbReference type="FunFam" id="3.40.50.300:FF:002997">
    <property type="entry name" value="Sulfotransferase"/>
    <property type="match status" value="1"/>
</dbReference>
<proteinExistence type="predicted"/>
<dbReference type="InterPro" id="IPR027417">
    <property type="entry name" value="P-loop_NTPase"/>
</dbReference>
<accession>A0A8R1URS0</accession>
<dbReference type="GO" id="GO:0015012">
    <property type="term" value="P:heparan sulfate proteoglycan biosynthetic process"/>
    <property type="evidence" value="ECO:0007669"/>
    <property type="project" value="EnsemblMetazoa"/>
</dbReference>
<evidence type="ECO:0000256" key="2">
    <source>
        <dbReference type="ARBA" id="ARBA00023180"/>
    </source>
</evidence>
<dbReference type="PANTHER" id="PTHR10605:SF65">
    <property type="entry name" value="GH20068P"/>
    <property type="match status" value="1"/>
</dbReference>
<protein>
    <submittedName>
        <fullName evidence="3">Hst-3.1</fullName>
    </submittedName>
</protein>
<sequence length="333" mass="37839">MMARCGRVAVIASGLLGSLALIALIEIFSFELSTESGITSTQPLTMARRAMSSLSDAKILPSRHFPSALLIGVRKGGTRALLDALALHPQIKAARREVHYFDDEMNYGKGEEWYLQQMPFSRNEITIEKTPAYFTNPLVPERVYRMNPAMKIILIIREPVTRAISDFTQVYYNRLELNKSLPVFSELAFTREGQIEMSYKPVSFQGDHRSQICSQLALRIAFEAMAENISPEPDIGARWRYICEGPSQSTSTSGRLSWFTACNSRQPTHFQSFEGLSLLPEDIIVQGSLVKCLGRSKGRPHREIDDKTQQHLARLLRPHNRVFFQMINRVFPW</sequence>
<organism evidence="3 4">
    <name type="scientific">Pristionchus pacificus</name>
    <name type="common">Parasitic nematode worm</name>
    <dbReference type="NCBI Taxonomy" id="54126"/>
    <lineage>
        <taxon>Eukaryota</taxon>
        <taxon>Metazoa</taxon>
        <taxon>Ecdysozoa</taxon>
        <taxon>Nematoda</taxon>
        <taxon>Chromadorea</taxon>
        <taxon>Rhabditida</taxon>
        <taxon>Rhabditina</taxon>
        <taxon>Diplogasteromorpha</taxon>
        <taxon>Diplogasteroidea</taxon>
        <taxon>Neodiplogasteridae</taxon>
        <taxon>Pristionchus</taxon>
    </lineage>
</organism>
<dbReference type="Proteomes" id="UP000005239">
    <property type="component" value="Unassembled WGS sequence"/>
</dbReference>
<accession>A0A2A6CTX2</accession>
<dbReference type="Gene3D" id="3.40.50.300">
    <property type="entry name" value="P-loop containing nucleotide triphosphate hydrolases"/>
    <property type="match status" value="2"/>
</dbReference>
<dbReference type="Pfam" id="PF00685">
    <property type="entry name" value="Sulfotransfer_1"/>
    <property type="match status" value="1"/>
</dbReference>
<keyword evidence="2" id="KW-0325">Glycoprotein</keyword>
<evidence type="ECO:0000313" key="3">
    <source>
        <dbReference type="EnsemblMetazoa" id="PPA39158.1"/>
    </source>
</evidence>
<dbReference type="SUPFAM" id="SSF52540">
    <property type="entry name" value="P-loop containing nucleoside triphosphate hydrolases"/>
    <property type="match status" value="1"/>
</dbReference>
<reference evidence="3" key="2">
    <citation type="submission" date="2022-06" db="UniProtKB">
        <authorList>
            <consortium name="EnsemblMetazoa"/>
        </authorList>
    </citation>
    <scope>IDENTIFICATION</scope>
    <source>
        <strain evidence="3">PS312</strain>
    </source>
</reference>
<dbReference type="InterPro" id="IPR000863">
    <property type="entry name" value="Sulfotransferase_dom"/>
</dbReference>
<dbReference type="EnsemblMetazoa" id="PPA39158.1">
    <property type="protein sequence ID" value="PPA39158.1"/>
    <property type="gene ID" value="WBGene00277527"/>
</dbReference>
<name>A0A2A6CTX2_PRIPA</name>
<gene>
    <name evidence="3" type="primary">WBGene00277527</name>
</gene>
<reference evidence="4" key="1">
    <citation type="journal article" date="2008" name="Nat. Genet.">
        <title>The Pristionchus pacificus genome provides a unique perspective on nematode lifestyle and parasitism.</title>
        <authorList>
            <person name="Dieterich C."/>
            <person name="Clifton S.W."/>
            <person name="Schuster L.N."/>
            <person name="Chinwalla A."/>
            <person name="Delehaunty K."/>
            <person name="Dinkelacker I."/>
            <person name="Fulton L."/>
            <person name="Fulton R."/>
            <person name="Godfrey J."/>
            <person name="Minx P."/>
            <person name="Mitreva M."/>
            <person name="Roeseler W."/>
            <person name="Tian H."/>
            <person name="Witte H."/>
            <person name="Yang S.P."/>
            <person name="Wilson R.K."/>
            <person name="Sommer R.J."/>
        </authorList>
    </citation>
    <scope>NUCLEOTIDE SEQUENCE [LARGE SCALE GENOMIC DNA]</scope>
    <source>
        <strain evidence="4">PS312</strain>
    </source>
</reference>
<dbReference type="AlphaFoldDB" id="A0A2A6CTX2"/>
<keyword evidence="4" id="KW-1185">Reference proteome</keyword>
<evidence type="ECO:0000313" key="4">
    <source>
        <dbReference type="Proteomes" id="UP000005239"/>
    </source>
</evidence>
<keyword evidence="1" id="KW-0808">Transferase</keyword>
<dbReference type="GO" id="GO:0008467">
    <property type="term" value="F:[heparan sulfate]-glucosamine 3-sulfotransferase activity"/>
    <property type="evidence" value="ECO:0000318"/>
    <property type="project" value="GO_Central"/>
</dbReference>
<dbReference type="InterPro" id="IPR037359">
    <property type="entry name" value="NST/OST"/>
</dbReference>